<dbReference type="AlphaFoldDB" id="D0BL02"/>
<sequence>MAEKLTVSPEQLTSFSLLKNEPDWFLDIRLKALELAKQLPLPFIERVKFHRWNLFQSEIGEANSLITELEKDIPSAVGSAKIVQLGAVSYWEEMNVETAMQDVLVMDLFEALQQYPELVKPYYMTKAVPVDEDSLTAYHAAMVNSGIFIYVPKNVVLEDIIESHFVQNNTIDEAFVKHVLIVAEENSSLSYVERFESIGDCKNTANIIVEVIAKEGAKVHFAAVDTLGQPTDAYINRRGYLEKDATIEWALGIMNDGNVIADFDSELRGVGSTAKVNVVAISTGKQVQGIDTRVTNYANHSVGHILQHGVILDKSTLTFNGIGHIIKGAKFADAQQESRVLMLSEGGRGDANPILLIDENEVTAGHAASVGQVDDEQLFYLTSRGISQAEAKRLVIRGFLGSVISAIPAQNTQKELVEMIDQKLAKNDEQ</sequence>
<protein>
    <submittedName>
        <fullName evidence="4">FeS assembly protein SufD</fullName>
    </submittedName>
</protein>
<reference evidence="4" key="1">
    <citation type="submission" date="2009-09" db="EMBL/GenBank/DDBJ databases">
        <authorList>
            <consortium name="The Broad Institute Genome Sequencing Platform"/>
            <person name="Ward D."/>
            <person name="Feldgarden M."/>
            <person name="Earl A."/>
            <person name="Young S.K."/>
            <person name="Zeng Q."/>
            <person name="Koehrsen M."/>
            <person name="Alvarado L."/>
            <person name="Berlin A."/>
            <person name="Bochicchio J."/>
            <person name="Borenstein D."/>
            <person name="Chapman S.B."/>
            <person name="Chen Z."/>
            <person name="Engels R."/>
            <person name="Freedman E."/>
            <person name="Gellesch M."/>
            <person name="Goldberg J."/>
            <person name="Griggs A."/>
            <person name="Gujja S."/>
            <person name="Heilman E."/>
            <person name="Heiman D."/>
            <person name="Hepburn T."/>
            <person name="Howarth C."/>
            <person name="Jen D."/>
            <person name="Larson L."/>
            <person name="Lewis B."/>
            <person name="Mehta T."/>
            <person name="Park D."/>
            <person name="Pearson M."/>
            <person name="Roberts A."/>
            <person name="Saif S."/>
            <person name="Shea T."/>
            <person name="Shenoy N."/>
            <person name="Sisk P."/>
            <person name="Stolte C."/>
            <person name="Sykes S."/>
            <person name="Thomson T."/>
            <person name="Walk T."/>
            <person name="White J."/>
            <person name="Yandava C."/>
            <person name="Sibley C.D."/>
            <person name="Field T.R."/>
            <person name="Grinwis M."/>
            <person name="Eshaghurshan C.S."/>
            <person name="Surette M.G."/>
            <person name="Haas B."/>
            <person name="Nusbaum C."/>
            <person name="Birren B."/>
        </authorList>
    </citation>
    <scope>NUCLEOTIDE SEQUENCE [LARGE SCALE GENOMIC DNA]</scope>
    <source>
        <strain evidence="4">ATCC 700633</strain>
    </source>
</reference>
<dbReference type="InterPro" id="IPR045595">
    <property type="entry name" value="SufBD_N"/>
</dbReference>
<gene>
    <name evidence="4" type="ORF">HMPREF0446_00637</name>
</gene>
<dbReference type="InterPro" id="IPR055346">
    <property type="entry name" value="Fe-S_cluster_assembly_SufBD"/>
</dbReference>
<dbReference type="InterPro" id="IPR011542">
    <property type="entry name" value="SUF_FeS_clus_asmbl_SufD"/>
</dbReference>
<feature type="domain" description="SUF system FeS cluster assembly SufBD N-terminal" evidence="3">
    <location>
        <begin position="93"/>
        <end position="161"/>
    </location>
</feature>
<name>D0BL02_9LACT</name>
<dbReference type="InterPro" id="IPR037284">
    <property type="entry name" value="SUF_FeS_clus_asmbl_SufBD_sf"/>
</dbReference>
<evidence type="ECO:0000313" key="5">
    <source>
        <dbReference type="Proteomes" id="UP000002939"/>
    </source>
</evidence>
<organism evidence="4 5">
    <name type="scientific">Granulicatella elegans ATCC 700633</name>
    <dbReference type="NCBI Taxonomy" id="626369"/>
    <lineage>
        <taxon>Bacteria</taxon>
        <taxon>Bacillati</taxon>
        <taxon>Bacillota</taxon>
        <taxon>Bacilli</taxon>
        <taxon>Lactobacillales</taxon>
        <taxon>Carnobacteriaceae</taxon>
        <taxon>Granulicatella</taxon>
    </lineage>
</organism>
<dbReference type="STRING" id="626369.HMPREF0446_00637"/>
<dbReference type="NCBIfam" id="TIGR01981">
    <property type="entry name" value="sufD"/>
    <property type="match status" value="1"/>
</dbReference>
<comment type="similarity">
    <text evidence="1">Belongs to the iron-sulfur cluster assembly SufBD family.</text>
</comment>
<dbReference type="RefSeq" id="WP_006702911.1">
    <property type="nucleotide sequence ID" value="NZ_KI391971.1"/>
</dbReference>
<dbReference type="GO" id="GO:0016226">
    <property type="term" value="P:iron-sulfur cluster assembly"/>
    <property type="evidence" value="ECO:0007669"/>
    <property type="project" value="InterPro"/>
</dbReference>
<evidence type="ECO:0000259" key="2">
    <source>
        <dbReference type="Pfam" id="PF01458"/>
    </source>
</evidence>
<dbReference type="OrthoDB" id="9803529at2"/>
<proteinExistence type="inferred from homology"/>
<dbReference type="InterPro" id="IPR000825">
    <property type="entry name" value="SUF_FeS_clus_asmbl_SufBD_core"/>
</dbReference>
<dbReference type="SUPFAM" id="SSF101960">
    <property type="entry name" value="Stabilizer of iron transporter SufD"/>
    <property type="match status" value="1"/>
</dbReference>
<reference evidence="4" key="2">
    <citation type="submission" date="2011-10" db="EMBL/GenBank/DDBJ databases">
        <title>The Genome Sequence of Granulicatella elegans ATCC 700633.</title>
        <authorList>
            <consortium name="The Broad Institute Genome Sequencing Platform"/>
            <consortium name="The Broad Institute Genome Sequencing Center for Infectious Disease"/>
            <person name="Earl A."/>
            <person name="Ward D."/>
            <person name="Feldgarden M."/>
            <person name="Gevers D."/>
            <person name="Sibley C.D."/>
            <person name="Field T.R."/>
            <person name="Grinwis M."/>
            <person name="Eshaghurshan C.S."/>
            <person name="Surette M.G."/>
            <person name="Young S.K."/>
            <person name="Zeng Q."/>
            <person name="Gargeya S."/>
            <person name="Fitzgerald M."/>
            <person name="Haas B."/>
            <person name="Abouelleil A."/>
            <person name="Alvarado L."/>
            <person name="Arachchi H.M."/>
            <person name="Berlin A."/>
            <person name="Brown A."/>
            <person name="Chapman S.B."/>
            <person name="Chen Z."/>
            <person name="Dunbar C."/>
            <person name="Freedman E."/>
            <person name="Gearin G."/>
            <person name="Goldberg J."/>
            <person name="Griggs A."/>
            <person name="Gujja S."/>
            <person name="Heiman D."/>
            <person name="Howarth C."/>
            <person name="Larson L."/>
            <person name="Lui A."/>
            <person name="MacDonald P.J.P."/>
            <person name="Montmayeur A."/>
            <person name="Murphy C."/>
            <person name="Neiman D."/>
            <person name="Pearson M."/>
            <person name="Priest M."/>
            <person name="Roberts A."/>
            <person name="Saif S."/>
            <person name="Shea T."/>
            <person name="Shenoy N."/>
            <person name="Sisk P."/>
            <person name="Stolte C."/>
            <person name="Sykes S."/>
            <person name="Wortman J."/>
            <person name="Nusbaum C."/>
            <person name="Birren B."/>
        </authorList>
    </citation>
    <scope>NUCLEOTIDE SEQUENCE [LARGE SCALE GENOMIC DNA]</scope>
    <source>
        <strain evidence="4">ATCC 700633</strain>
    </source>
</reference>
<dbReference type="PANTHER" id="PTHR30508:SF1">
    <property type="entry name" value="UPF0051 PROTEIN ABCI8, CHLOROPLASTIC-RELATED"/>
    <property type="match status" value="1"/>
</dbReference>
<comment type="caution">
    <text evidence="4">The sequence shown here is derived from an EMBL/GenBank/DDBJ whole genome shotgun (WGS) entry which is preliminary data.</text>
</comment>
<dbReference type="eggNOG" id="COG0719">
    <property type="taxonomic scope" value="Bacteria"/>
</dbReference>
<evidence type="ECO:0000256" key="1">
    <source>
        <dbReference type="ARBA" id="ARBA00043967"/>
    </source>
</evidence>
<evidence type="ECO:0000313" key="4">
    <source>
        <dbReference type="EMBL" id="EEW93755.1"/>
    </source>
</evidence>
<feature type="domain" description="SUF system FeS cluster assembly SufBD core" evidence="2">
    <location>
        <begin position="171"/>
        <end position="399"/>
    </location>
</feature>
<dbReference type="PANTHER" id="PTHR30508">
    <property type="entry name" value="FES CLUSTER ASSEMBLY PROTEIN SUF"/>
    <property type="match status" value="1"/>
</dbReference>
<dbReference type="EMBL" id="ACRF02000013">
    <property type="protein sequence ID" value="EEW93755.1"/>
    <property type="molecule type" value="Genomic_DNA"/>
</dbReference>
<dbReference type="Proteomes" id="UP000002939">
    <property type="component" value="Unassembled WGS sequence"/>
</dbReference>
<dbReference type="Pfam" id="PF19295">
    <property type="entry name" value="SufBD_N"/>
    <property type="match status" value="1"/>
</dbReference>
<dbReference type="HOGENOM" id="CLU_026231_3_0_9"/>
<evidence type="ECO:0000259" key="3">
    <source>
        <dbReference type="Pfam" id="PF19295"/>
    </source>
</evidence>
<dbReference type="Pfam" id="PF01458">
    <property type="entry name" value="SUFBD_core"/>
    <property type="match status" value="1"/>
</dbReference>
<accession>D0BL02</accession>
<keyword evidence="5" id="KW-1185">Reference proteome</keyword>